<dbReference type="Proteomes" id="UP000237925">
    <property type="component" value="Chromosome"/>
</dbReference>
<name>A0A2R3Q809_9BURK</name>
<accession>A0A2R3Q809</accession>
<dbReference type="EMBL" id="CP027667">
    <property type="protein sequence ID" value="AVO47899.1"/>
    <property type="molecule type" value="Genomic_DNA"/>
</dbReference>
<dbReference type="KEGG" id="mela:C6568_00460"/>
<organism evidence="2 3">
    <name type="scientific">Melaminivora suipulveris</name>
    <dbReference type="NCBI Taxonomy" id="2109913"/>
    <lineage>
        <taxon>Bacteria</taxon>
        <taxon>Pseudomonadati</taxon>
        <taxon>Pseudomonadota</taxon>
        <taxon>Betaproteobacteria</taxon>
        <taxon>Burkholderiales</taxon>
        <taxon>Comamonadaceae</taxon>
        <taxon>Melaminivora</taxon>
    </lineage>
</organism>
<proteinExistence type="predicted"/>
<reference evidence="2 3" key="1">
    <citation type="submission" date="2018-03" db="EMBL/GenBank/DDBJ databases">
        <title>Genome sequencing of Melaminivora sp.</title>
        <authorList>
            <person name="Kim S.-J."/>
            <person name="Heo J."/>
            <person name="Ahn J.-H."/>
            <person name="Kwon S.-W."/>
        </authorList>
    </citation>
    <scope>NUCLEOTIDE SEQUENCE [LARGE SCALE GENOMIC DNA]</scope>
    <source>
        <strain evidence="2 3">SC2-9</strain>
    </source>
</reference>
<sequence length="499" mass="55334">MRLLSKSKLMAFRQCPLRLWLEVRQPELREDSADTQASFTAGYQVGEVARQLYDPQGCGELVELDRNNFGAAFAHTRRLLEQRRPIFEAGFQGAGALAFADVLLPDGHGAGAGWRMVEVKSSTRMRDYHREDVALQAFVARASGLALRTVAVAHVDSGWTYPGGGDYRGLLKQEDLSEEALSRRGEVAEWIAQAQATVQQPDPPPTRPGAHCVAPYACGFQRHCQSQQPQARHPVHWLPWRGARLNQRLAEDGITDMADVPDDWLSERQLRVKSATLTGRTYFDAQATARELAQHGLPAYFLDFETIQFAVPRWRGTRPYQQLPFQFSVHRLTRGAGIGHCEFLDLSGDNPSLPLAQALVDACGRQGVVYAYNAGFERSCIHALAKRHPPLSAALMALAGRLVDLLPVARAHYYHPSQQGSWSIKAVLPALCPDLRYDALDGVQDGGGAQQAYLEAIAPDTRAARRAALRRQLLAYCRLDTWAMVRLWAAFTGAHLEGH</sequence>
<evidence type="ECO:0000313" key="3">
    <source>
        <dbReference type="Proteomes" id="UP000237925"/>
    </source>
</evidence>
<feature type="domain" description="DUF2779" evidence="1">
    <location>
        <begin position="300"/>
        <end position="423"/>
    </location>
</feature>
<dbReference type="RefSeq" id="WP_106682382.1">
    <property type="nucleotide sequence ID" value="NZ_CP027667.1"/>
</dbReference>
<dbReference type="InterPro" id="IPR021301">
    <property type="entry name" value="DUF2779"/>
</dbReference>
<protein>
    <submittedName>
        <fullName evidence="2">DUF2779 domain-containing protein</fullName>
    </submittedName>
</protein>
<keyword evidence="3" id="KW-1185">Reference proteome</keyword>
<evidence type="ECO:0000259" key="1">
    <source>
        <dbReference type="Pfam" id="PF11074"/>
    </source>
</evidence>
<dbReference type="OrthoDB" id="9783873at2"/>
<dbReference type="AlphaFoldDB" id="A0A2R3Q809"/>
<evidence type="ECO:0000313" key="2">
    <source>
        <dbReference type="EMBL" id="AVO47899.1"/>
    </source>
</evidence>
<dbReference type="Pfam" id="PF11074">
    <property type="entry name" value="DUF2779"/>
    <property type="match status" value="1"/>
</dbReference>
<gene>
    <name evidence="2" type="ORF">C6568_00460</name>
</gene>